<dbReference type="CDD" id="cd07516">
    <property type="entry name" value="HAD_Pase"/>
    <property type="match status" value="1"/>
</dbReference>
<dbReference type="Proteomes" id="UP000248214">
    <property type="component" value="Unassembled WGS sequence"/>
</dbReference>
<proteinExistence type="predicted"/>
<dbReference type="AlphaFoldDB" id="A0A323TKB3"/>
<dbReference type="InterPro" id="IPR000150">
    <property type="entry name" value="Cof"/>
</dbReference>
<dbReference type="InterPro" id="IPR006379">
    <property type="entry name" value="HAD-SF_hydro_IIB"/>
</dbReference>
<gene>
    <name evidence="1" type="ORF">CR194_00715</name>
</gene>
<dbReference type="PANTHER" id="PTHR10000:SF50">
    <property type="entry name" value="STRESS RESPONSE PROTEIN YHAX"/>
    <property type="match status" value="1"/>
</dbReference>
<dbReference type="RefSeq" id="WP_110607732.1">
    <property type="nucleotide sequence ID" value="NZ_PDOD01000001.1"/>
</dbReference>
<dbReference type="Gene3D" id="3.30.1240.10">
    <property type="match status" value="1"/>
</dbReference>
<reference evidence="1 2" key="1">
    <citation type="submission" date="2017-10" db="EMBL/GenBank/DDBJ databases">
        <title>Bacillus sp. nov., a halophilic bacterium isolated from a Keqin Lake.</title>
        <authorList>
            <person name="Wang H."/>
        </authorList>
    </citation>
    <scope>NUCLEOTIDE SEQUENCE [LARGE SCALE GENOMIC DNA]</scope>
    <source>
        <strain evidence="1 2">KQ-12</strain>
    </source>
</reference>
<dbReference type="OrthoDB" id="9790031at2"/>
<dbReference type="EMBL" id="PDOD01000001">
    <property type="protein sequence ID" value="PYZ94097.1"/>
    <property type="molecule type" value="Genomic_DNA"/>
</dbReference>
<accession>A0A323TKB3</accession>
<dbReference type="GO" id="GO:0000287">
    <property type="term" value="F:magnesium ion binding"/>
    <property type="evidence" value="ECO:0007669"/>
    <property type="project" value="TreeGrafter"/>
</dbReference>
<dbReference type="NCBIfam" id="TIGR01484">
    <property type="entry name" value="HAD-SF-IIB"/>
    <property type="match status" value="1"/>
</dbReference>
<dbReference type="NCBIfam" id="TIGR00099">
    <property type="entry name" value="Cof-subfamily"/>
    <property type="match status" value="1"/>
</dbReference>
<dbReference type="SUPFAM" id="SSF56784">
    <property type="entry name" value="HAD-like"/>
    <property type="match status" value="1"/>
</dbReference>
<evidence type="ECO:0000313" key="1">
    <source>
        <dbReference type="EMBL" id="PYZ94097.1"/>
    </source>
</evidence>
<name>A0A323TKB3_9BACI</name>
<keyword evidence="2" id="KW-1185">Reference proteome</keyword>
<evidence type="ECO:0000313" key="2">
    <source>
        <dbReference type="Proteomes" id="UP000248214"/>
    </source>
</evidence>
<dbReference type="Pfam" id="PF08282">
    <property type="entry name" value="Hydrolase_3"/>
    <property type="match status" value="1"/>
</dbReference>
<organism evidence="1 2">
    <name type="scientific">Salipaludibacillus keqinensis</name>
    <dbReference type="NCBI Taxonomy" id="2045207"/>
    <lineage>
        <taxon>Bacteria</taxon>
        <taxon>Bacillati</taxon>
        <taxon>Bacillota</taxon>
        <taxon>Bacilli</taxon>
        <taxon>Bacillales</taxon>
        <taxon>Bacillaceae</taxon>
    </lineage>
</organism>
<protein>
    <submittedName>
        <fullName evidence="1">Haloacid dehalogenase</fullName>
    </submittedName>
</protein>
<dbReference type="Gene3D" id="3.40.50.1000">
    <property type="entry name" value="HAD superfamily/HAD-like"/>
    <property type="match status" value="1"/>
</dbReference>
<dbReference type="GO" id="GO:0016791">
    <property type="term" value="F:phosphatase activity"/>
    <property type="evidence" value="ECO:0007669"/>
    <property type="project" value="TreeGrafter"/>
</dbReference>
<dbReference type="InterPro" id="IPR023214">
    <property type="entry name" value="HAD_sf"/>
</dbReference>
<dbReference type="PANTHER" id="PTHR10000">
    <property type="entry name" value="PHOSPHOSERINE PHOSPHATASE"/>
    <property type="match status" value="1"/>
</dbReference>
<comment type="caution">
    <text evidence="1">The sequence shown here is derived from an EMBL/GenBank/DDBJ whole genome shotgun (WGS) entry which is preliminary data.</text>
</comment>
<dbReference type="InterPro" id="IPR036412">
    <property type="entry name" value="HAD-like_sf"/>
</dbReference>
<dbReference type="GO" id="GO:0005829">
    <property type="term" value="C:cytosol"/>
    <property type="evidence" value="ECO:0007669"/>
    <property type="project" value="TreeGrafter"/>
</dbReference>
<sequence length="284" mass="32160">MAYRLLALDIDGTLLKSNHRLTKETKEAIDYVKDKGVYITLATGRSFFSARKVAKSLKLSSPFLITHDGTFLAEDVSSPVFERRLNAEKVYQVVDILENYHCHFRLFHEKYVIANKTKQKSQLISRVNLQMTDPLFYPTHYVESVSNRLIDQPLSVLNIRVQFWNKREQTDALEELQEALTGVRLFSSIDGEIHITHESTSKAIALQSLADRLGIKAEECVAIGADERDQDMIAFAGLGVAMGHAPASVKKIADWVTRSNDQSGVAYMIKEGFRKQLRIEVEQV</sequence>